<evidence type="ECO:0000313" key="3">
    <source>
        <dbReference type="EMBL" id="PSW20630.1"/>
    </source>
</evidence>
<evidence type="ECO:0000313" key="4">
    <source>
        <dbReference type="Proteomes" id="UP000241771"/>
    </source>
</evidence>
<evidence type="ECO:0000256" key="1">
    <source>
        <dbReference type="SAM" id="SignalP"/>
    </source>
</evidence>
<feature type="domain" description="BIG2" evidence="2">
    <location>
        <begin position="742"/>
        <end position="822"/>
    </location>
</feature>
<feature type="domain" description="BIG2" evidence="2">
    <location>
        <begin position="557"/>
        <end position="639"/>
    </location>
</feature>
<evidence type="ECO:0000259" key="2">
    <source>
        <dbReference type="SMART" id="SM00635"/>
    </source>
</evidence>
<feature type="domain" description="BIG2" evidence="2">
    <location>
        <begin position="644"/>
        <end position="732"/>
    </location>
</feature>
<dbReference type="Gene3D" id="2.60.40.1080">
    <property type="match status" value="3"/>
</dbReference>
<feature type="signal peptide" evidence="1">
    <location>
        <begin position="1"/>
        <end position="20"/>
    </location>
</feature>
<dbReference type="InterPro" id="IPR003343">
    <property type="entry name" value="Big_2"/>
</dbReference>
<dbReference type="PROSITE" id="PS51257">
    <property type="entry name" value="PROKAR_LIPOPROTEIN"/>
    <property type="match status" value="1"/>
</dbReference>
<dbReference type="SUPFAM" id="SSF49373">
    <property type="entry name" value="Invasin/intimin cell-adhesion fragments"/>
    <property type="match status" value="2"/>
</dbReference>
<reference evidence="3 4" key="1">
    <citation type="submission" date="2018-01" db="EMBL/GenBank/DDBJ databases">
        <title>Whole genome sequencing of Histamine producing bacteria.</title>
        <authorList>
            <person name="Butler K."/>
        </authorList>
    </citation>
    <scope>NUCLEOTIDE SEQUENCE [LARGE SCALE GENOMIC DNA]</scope>
    <source>
        <strain evidence="3 4">DSM 100436</strain>
    </source>
</reference>
<dbReference type="InterPro" id="IPR013783">
    <property type="entry name" value="Ig-like_fold"/>
</dbReference>
<keyword evidence="4" id="KW-1185">Reference proteome</keyword>
<dbReference type="InterPro" id="IPR008541">
    <property type="entry name" value="InvE_AD"/>
</dbReference>
<sequence>MKKINIIASALLALLLSACGGDDSSSNSGGDPQDLVMPPLVQNNFSQLVLSEEGRTISLKEGVTDPQGLPVTLESVRSLSSDCADPHFNKQAMTFELDKGEPDICYYEYTVQNHPDTAQYSKISQANSYVLLSETSLAGTLPPISQMGSEGNTLVIDLVKELGGQYPAGYVLESDVVVLGNGSAEASTETTISYDATTRGVTRLLYSLMSPDTADVRAGFIDVAVSGDGNNMPEADNFNGPEDLTSGTRIVIDVAKHIRDPDGDPLQLTDVYAFNADVGSVAPNDVTNTQFYFEAEKAGDYDVSYYVTDHRGGWAVGVVHISIAGPGKPWDDIILSDGEHYTAPWEKVSADAYEIPYQGTVEETIEGENYTVTLFNYDTAESLCRTRGMEMPTVELLHKLYQERGDVNNSDGWPVAKRYWSSSISTTRENMAIDLSTGHQTVVVKEVPLIATCVYPGELSLEVIVDNAYITEDINSEGNTKNVVEATVMKDDRPVASRWVYLYSSEENLHLNMNGHMTGSDGKISFDVRSDLAGTFEVTASYFTQKATALLTFIEDVIKSLVVSGPELVAIGETIQLKATAEYGSDDESDVTGSSNWYSTNNEIVNVDQGKVAGRNLGDVSIIANYNGEISNQHKVSVVDSWGESGRLEVTPSNVNMEVGEKQQFNAIVYTNAFPEGKNVTSDPDTTWSLDSGSANGTITQTGQFTSTKKGSVIVRATYELVDIGQQRSDVAVVEVLPPPNKPVKLVIDGASSLVVGHEEQYRAVVYFENGSTDDVTNDVVWLSSSNQILAIGSNGIANPKAAGTAEITATYQTLSDSMKVDVSALNAQVTYNQVWRQYEGSGSWCRNRLSMVNIAPIESRGGSCLEQGTGNPHADIPLQIYGAQEGDINMYITGVSTYYRPVLLSNNLEIVTYSSGRTEYMVQCIAPGPAKFSQGGKEVNVYCGTP</sequence>
<accession>A0A2T3NWH2</accession>
<name>A0A2T3NWH2_9GAMM</name>
<dbReference type="InterPro" id="IPR008964">
    <property type="entry name" value="Invasin/intimin_cell_adhesion"/>
</dbReference>
<dbReference type="Gene3D" id="2.60.40.10">
    <property type="entry name" value="Immunoglobulins"/>
    <property type="match status" value="1"/>
</dbReference>
<dbReference type="EMBL" id="PYMA01000003">
    <property type="protein sequence ID" value="PSW20630.1"/>
    <property type="molecule type" value="Genomic_DNA"/>
</dbReference>
<protein>
    <recommendedName>
        <fullName evidence="2">BIG2 domain-containing protein</fullName>
    </recommendedName>
</protein>
<comment type="caution">
    <text evidence="3">The sequence shown here is derived from an EMBL/GenBank/DDBJ whole genome shotgun (WGS) entry which is preliminary data.</text>
</comment>
<dbReference type="Proteomes" id="UP000241771">
    <property type="component" value="Unassembled WGS sequence"/>
</dbReference>
<keyword evidence="1" id="KW-0732">Signal</keyword>
<dbReference type="Pfam" id="PF05689">
    <property type="entry name" value="InvE_AD"/>
    <property type="match status" value="1"/>
</dbReference>
<gene>
    <name evidence="3" type="ORF">C9I98_07210</name>
</gene>
<dbReference type="SMART" id="SM00635">
    <property type="entry name" value="BID_2"/>
    <property type="match status" value="3"/>
</dbReference>
<organism evidence="3 4">
    <name type="scientific">Photobacterium sanctipauli</name>
    <dbReference type="NCBI Taxonomy" id="1342794"/>
    <lineage>
        <taxon>Bacteria</taxon>
        <taxon>Pseudomonadati</taxon>
        <taxon>Pseudomonadota</taxon>
        <taxon>Gammaproteobacteria</taxon>
        <taxon>Vibrionales</taxon>
        <taxon>Vibrionaceae</taxon>
        <taxon>Photobacterium</taxon>
    </lineage>
</organism>
<proteinExistence type="predicted"/>
<dbReference type="RefSeq" id="WP_107271787.1">
    <property type="nucleotide sequence ID" value="NZ_PYMA01000003.1"/>
</dbReference>
<feature type="chain" id="PRO_5015699333" description="BIG2 domain-containing protein" evidence="1">
    <location>
        <begin position="21"/>
        <end position="947"/>
    </location>
</feature>
<dbReference type="AlphaFoldDB" id="A0A2T3NWH2"/>